<reference evidence="1" key="1">
    <citation type="journal article" date="2015" name="Nature">
        <title>Complex archaea that bridge the gap between prokaryotes and eukaryotes.</title>
        <authorList>
            <person name="Spang A."/>
            <person name="Saw J.H."/>
            <person name="Jorgensen S.L."/>
            <person name="Zaremba-Niedzwiedzka K."/>
            <person name="Martijn J."/>
            <person name="Lind A.E."/>
            <person name="van Eijk R."/>
            <person name="Schleper C."/>
            <person name="Guy L."/>
            <person name="Ettema T.J."/>
        </authorList>
    </citation>
    <scope>NUCLEOTIDE SEQUENCE</scope>
</reference>
<evidence type="ECO:0000313" key="1">
    <source>
        <dbReference type="EMBL" id="KKM24925.1"/>
    </source>
</evidence>
<accession>A0A0F9LBG5</accession>
<comment type="caution">
    <text evidence="1">The sequence shown here is derived from an EMBL/GenBank/DDBJ whole genome shotgun (WGS) entry which is preliminary data.</text>
</comment>
<dbReference type="EMBL" id="LAZR01012824">
    <property type="protein sequence ID" value="KKM24925.1"/>
    <property type="molecule type" value="Genomic_DNA"/>
</dbReference>
<dbReference type="AlphaFoldDB" id="A0A0F9LBG5"/>
<sequence>METQTDQEICVHCHHWIEEHNKSGCDAPAGHQECTCPGFKGGGPCRDC</sequence>
<proteinExistence type="predicted"/>
<gene>
    <name evidence="1" type="ORF">LCGC14_1600190</name>
</gene>
<name>A0A0F9LBG5_9ZZZZ</name>
<organism evidence="1">
    <name type="scientific">marine sediment metagenome</name>
    <dbReference type="NCBI Taxonomy" id="412755"/>
    <lineage>
        <taxon>unclassified sequences</taxon>
        <taxon>metagenomes</taxon>
        <taxon>ecological metagenomes</taxon>
    </lineage>
</organism>
<protein>
    <submittedName>
        <fullName evidence="1">Uncharacterized protein</fullName>
    </submittedName>
</protein>